<feature type="coiled-coil region" evidence="1">
    <location>
        <begin position="41"/>
        <end position="68"/>
    </location>
</feature>
<protein>
    <recommendedName>
        <fullName evidence="5">Conjugal transfer protein TraM</fullName>
    </recommendedName>
</protein>
<organism evidence="3 4">
    <name type="scientific">Sedimenticola thiotaurini</name>
    <dbReference type="NCBI Taxonomy" id="1543721"/>
    <lineage>
        <taxon>Bacteria</taxon>
        <taxon>Pseudomonadati</taxon>
        <taxon>Pseudomonadota</taxon>
        <taxon>Gammaproteobacteria</taxon>
        <taxon>Chromatiales</taxon>
        <taxon>Sedimenticolaceae</taxon>
        <taxon>Sedimenticola</taxon>
    </lineage>
</organism>
<keyword evidence="2" id="KW-1133">Transmembrane helix</keyword>
<dbReference type="EMBL" id="CP011413">
    <property type="protein sequence ID" value="AKH22390.1"/>
    <property type="molecule type" value="Genomic_DNA"/>
</dbReference>
<dbReference type="KEGG" id="seds:AAY24_18170"/>
<gene>
    <name evidence="3" type="ORF">AAY24_18170</name>
</gene>
<name>A0A0F7K566_9GAMM</name>
<reference evidence="3 4" key="1">
    <citation type="journal article" date="2015" name="Genome Announc.">
        <title>Complete Genome Sequence of Sedimenticola thiotaurini Strain SIP-G1, a Polyphosphate- and Polyhydroxyalkanoate-Accumulating Sulfur-Oxidizing Gammaproteobacterium Isolated from Salt Marsh Sediments.</title>
        <authorList>
            <person name="Flood B.E."/>
            <person name="Jones D.S."/>
            <person name="Bailey J.V."/>
        </authorList>
    </citation>
    <scope>NUCLEOTIDE SEQUENCE [LARGE SCALE GENOMIC DNA]</scope>
    <source>
        <strain evidence="3 4">SIP-G1</strain>
        <plasmid evidence="4">Plasmid</plasmid>
    </source>
</reference>
<dbReference type="AlphaFoldDB" id="A0A0F7K566"/>
<proteinExistence type="predicted"/>
<evidence type="ECO:0008006" key="5">
    <source>
        <dbReference type="Google" id="ProtNLM"/>
    </source>
</evidence>
<dbReference type="GO" id="GO:0009372">
    <property type="term" value="P:quorum sensing"/>
    <property type="evidence" value="ECO:0007669"/>
    <property type="project" value="InterPro"/>
</dbReference>
<dbReference type="RefSeq" id="WP_046861471.1">
    <property type="nucleotide sequence ID" value="NZ_CP011413.1"/>
</dbReference>
<evidence type="ECO:0000313" key="4">
    <source>
        <dbReference type="Proteomes" id="UP000034410"/>
    </source>
</evidence>
<geneLocation type="plasmid" evidence="3">
    <name>unnamed</name>
</geneLocation>
<keyword evidence="2" id="KW-0472">Membrane</keyword>
<evidence type="ECO:0000256" key="2">
    <source>
        <dbReference type="SAM" id="Phobius"/>
    </source>
</evidence>
<sequence length="143" mass="15641">MELDRERLIQEVAARWGLVISKDDPIIGAVALNDVVLDLHMGRLSSALEDQSTRLDSLNQQQINASKQIAKKIIGEALALATTEIRQQAKQTQQQTDQAVGDQIKALGAALDDRAALKRQLMWAWSTAGFLGLLLVVVLLMVA</sequence>
<keyword evidence="2" id="KW-0812">Transmembrane</keyword>
<dbReference type="Pfam" id="PF11657">
    <property type="entry name" value="Activator-TraM"/>
    <property type="match status" value="1"/>
</dbReference>
<feature type="transmembrane region" description="Helical" evidence="2">
    <location>
        <begin position="121"/>
        <end position="142"/>
    </location>
</feature>
<dbReference type="InterPro" id="IPR028140">
    <property type="entry name" value="TraM"/>
</dbReference>
<keyword evidence="1" id="KW-0175">Coiled coil</keyword>
<keyword evidence="3" id="KW-0614">Plasmid</keyword>
<keyword evidence="4" id="KW-1185">Reference proteome</keyword>
<evidence type="ECO:0000313" key="3">
    <source>
        <dbReference type="EMBL" id="AKH22390.1"/>
    </source>
</evidence>
<accession>A0A0F7K566</accession>
<dbReference type="Proteomes" id="UP000034410">
    <property type="component" value="Plasmid"/>
</dbReference>
<evidence type="ECO:0000256" key="1">
    <source>
        <dbReference type="SAM" id="Coils"/>
    </source>
</evidence>